<dbReference type="InterPro" id="IPR038461">
    <property type="entry name" value="Schlafen_AlbA_2_dom_sf"/>
</dbReference>
<dbReference type="InterPro" id="IPR007421">
    <property type="entry name" value="Schlafen_AlbA_2_dom"/>
</dbReference>
<gene>
    <name evidence="2" type="ORF">H9Q13_16635</name>
</gene>
<proteinExistence type="predicted"/>
<evidence type="ECO:0000259" key="1">
    <source>
        <dbReference type="Pfam" id="PF04326"/>
    </source>
</evidence>
<dbReference type="RefSeq" id="WP_191184934.1">
    <property type="nucleotide sequence ID" value="NZ_JACXAJ010000011.1"/>
</dbReference>
<feature type="domain" description="Schlafen AlbA-2" evidence="1">
    <location>
        <begin position="19"/>
        <end position="139"/>
    </location>
</feature>
<evidence type="ECO:0000313" key="3">
    <source>
        <dbReference type="Proteomes" id="UP000625551"/>
    </source>
</evidence>
<dbReference type="PANTHER" id="PTHR30595:SF6">
    <property type="entry name" value="SCHLAFEN ALBA-2 DOMAIN-CONTAINING PROTEIN"/>
    <property type="match status" value="1"/>
</dbReference>
<evidence type="ECO:0000313" key="2">
    <source>
        <dbReference type="EMBL" id="MBD1398801.1"/>
    </source>
</evidence>
<dbReference type="Pfam" id="PF13749">
    <property type="entry name" value="HATPase_c_4"/>
    <property type="match status" value="1"/>
</dbReference>
<organism evidence="2 3">
    <name type="scientific">Pontibacter aquaedesilientis</name>
    <dbReference type="NCBI Taxonomy" id="2766980"/>
    <lineage>
        <taxon>Bacteria</taxon>
        <taxon>Pseudomonadati</taxon>
        <taxon>Bacteroidota</taxon>
        <taxon>Cytophagia</taxon>
        <taxon>Cytophagales</taxon>
        <taxon>Hymenobacteraceae</taxon>
        <taxon>Pontibacter</taxon>
    </lineage>
</organism>
<dbReference type="PANTHER" id="PTHR30595">
    <property type="entry name" value="GLPR-RELATED TRANSCRIPTIONAL REPRESSOR"/>
    <property type="match status" value="1"/>
</dbReference>
<dbReference type="InterPro" id="IPR038475">
    <property type="entry name" value="RecG_C_sf"/>
</dbReference>
<dbReference type="Proteomes" id="UP000625551">
    <property type="component" value="Unassembled WGS sequence"/>
</dbReference>
<comment type="caution">
    <text evidence="2">The sequence shown here is derived from an EMBL/GenBank/DDBJ whole genome shotgun (WGS) entry which is preliminary data.</text>
</comment>
<dbReference type="Gene3D" id="3.30.950.30">
    <property type="entry name" value="Schlafen, AAA domain"/>
    <property type="match status" value="1"/>
</dbReference>
<dbReference type="Pfam" id="PF04326">
    <property type="entry name" value="SLFN_AlbA_2"/>
    <property type="match status" value="1"/>
</dbReference>
<dbReference type="Gene3D" id="3.30.565.60">
    <property type="match status" value="1"/>
</dbReference>
<protein>
    <submittedName>
        <fullName evidence="2">DNA binding domain-containing protein</fullName>
    </submittedName>
</protein>
<sequence>MNTDDLYRLLVQLVEQPKESEWLEFKVNNANPEEVGKRISALANSACLHHHPFGYLVFGVEDDSHAIVGTSFSPKRAKKGNEELEAWLSRMLDPKIDFRIHEFSFEDKNVVIFEIPAAANRPVKFTNIAYIRIGSLTKNLGEYPEKEKKIWQKETRSQFEQGIAMKHITGETVVNLLDTQSYFDLMKLPYPSTREAVLDRFVREKFIVRSHSYFNITNLGGILFAKNLSEFDRLSRKAVRVIIYEGKNKLKTVKDITGVKGYASGFAGLIDYINDKLPSNEAIGRAFREKVSMYPELAIRELVANALIHQDFHETGTGPMVEIYSDRIEITNPGKPIITTLRFIDEYQSRNETLAAFMRKVGICEEKGSGIDKVISEVEMAQLPAPNFQEQETHTKVTVYAFQELNQMDKADKIRACYQHCCLKYVSNEKMTNQSLRERFNIEAHNYSIVSRIIDDTKQASLIKDFDPENKSKKHAKYIPIWA</sequence>
<keyword evidence="3" id="KW-1185">Reference proteome</keyword>
<name>A0ABR7XN05_9BACT</name>
<dbReference type="EMBL" id="JACXAJ010000011">
    <property type="protein sequence ID" value="MBD1398801.1"/>
    <property type="molecule type" value="Genomic_DNA"/>
</dbReference>
<reference evidence="2 3" key="1">
    <citation type="submission" date="2020-09" db="EMBL/GenBank/DDBJ databases">
        <title>Genome sequencing and assembly of Pontibacter sp.</title>
        <authorList>
            <person name="Chhetri G."/>
        </authorList>
    </citation>
    <scope>NUCLEOTIDE SEQUENCE [LARGE SCALE GENOMIC DNA]</scope>
    <source>
        <strain evidence="2 3">JH31</strain>
    </source>
</reference>
<accession>A0ABR7XN05</accession>